<feature type="region of interest" description="Disordered" evidence="1">
    <location>
        <begin position="311"/>
        <end position="353"/>
    </location>
</feature>
<evidence type="ECO:0000313" key="3">
    <source>
        <dbReference type="RefSeq" id="XP_030065063.1"/>
    </source>
</evidence>
<name>A0A6P7YJ97_9AMPH</name>
<organism evidence="2 3">
    <name type="scientific">Microcaecilia unicolor</name>
    <dbReference type="NCBI Taxonomy" id="1415580"/>
    <lineage>
        <taxon>Eukaryota</taxon>
        <taxon>Metazoa</taxon>
        <taxon>Chordata</taxon>
        <taxon>Craniata</taxon>
        <taxon>Vertebrata</taxon>
        <taxon>Euteleostomi</taxon>
        <taxon>Amphibia</taxon>
        <taxon>Gymnophiona</taxon>
        <taxon>Siphonopidae</taxon>
        <taxon>Microcaecilia</taxon>
    </lineage>
</organism>
<reference evidence="3" key="1">
    <citation type="submission" date="2025-08" db="UniProtKB">
        <authorList>
            <consortium name="RefSeq"/>
        </authorList>
    </citation>
    <scope>IDENTIFICATION</scope>
</reference>
<dbReference type="KEGG" id="muo:115473946"/>
<accession>A0A6P7YJ97</accession>
<feature type="compositionally biased region" description="Polar residues" evidence="1">
    <location>
        <begin position="328"/>
        <end position="337"/>
    </location>
</feature>
<dbReference type="InParanoid" id="A0A6P7YJ97"/>
<dbReference type="GeneID" id="115473946"/>
<dbReference type="Proteomes" id="UP000515156">
    <property type="component" value="Chromosome 1"/>
</dbReference>
<gene>
    <name evidence="3" type="primary">LOC115473946</name>
</gene>
<proteinExistence type="predicted"/>
<evidence type="ECO:0000256" key="1">
    <source>
        <dbReference type="SAM" id="MobiDB-lite"/>
    </source>
</evidence>
<dbReference type="AlphaFoldDB" id="A0A6P7YJ97"/>
<feature type="region of interest" description="Disordered" evidence="1">
    <location>
        <begin position="373"/>
        <end position="392"/>
    </location>
</feature>
<evidence type="ECO:0000313" key="2">
    <source>
        <dbReference type="Proteomes" id="UP000515156"/>
    </source>
</evidence>
<protein>
    <submittedName>
        <fullName evidence="3">Band 4.1-like protein 4B</fullName>
    </submittedName>
</protein>
<sequence length="392" mass="43547">MDKIAMTIDNSNVLNLSKIVMASSDTSLLSKGFLFAPSRPFDPFQFQIDLEKFICSLQLCIYFHDKVNIYDKSRVTPKSQWVPPILEDPVLKVFRQLVLQDVQAFHGAKYCHFQNNLSTAERRSLMTLRNNHDIVIKRADKGGAVVVYPKVPQVLNNTDLHPFNLEENGGTPFATKAPGRHHYHHHHHHHHHSSYGAIGNEIKDTIPEVVDTHKLCSGGGPILYEDAAAHLKMVEVEAAKVSAPWPVLHININKGEEKKVSEKSLHPPLSPSSVPDHVKCNILKAQIDAAFRVGTQAIKEETPLVDLSKTPSLQETNVRSPAPIRADTAQSSGSSGKQEIKPPRLKKLTRQYSFDEDDLPPALAATVAMEAAATSQKAEMPQVSDREFQLSP</sequence>
<keyword evidence="2" id="KW-1185">Reference proteome</keyword>
<dbReference type="OrthoDB" id="6235974at2759"/>
<dbReference type="RefSeq" id="XP_030065063.1">
    <property type="nucleotide sequence ID" value="XM_030209203.1"/>
</dbReference>